<organism evidence="2 3">
    <name type="scientific">Neoarthrinium moseri</name>
    <dbReference type="NCBI Taxonomy" id="1658444"/>
    <lineage>
        <taxon>Eukaryota</taxon>
        <taxon>Fungi</taxon>
        <taxon>Dikarya</taxon>
        <taxon>Ascomycota</taxon>
        <taxon>Pezizomycotina</taxon>
        <taxon>Sordariomycetes</taxon>
        <taxon>Xylariomycetidae</taxon>
        <taxon>Amphisphaeriales</taxon>
        <taxon>Apiosporaceae</taxon>
        <taxon>Neoarthrinium</taxon>
    </lineage>
</organism>
<feature type="compositionally biased region" description="Low complexity" evidence="1">
    <location>
        <begin position="90"/>
        <end position="108"/>
    </location>
</feature>
<evidence type="ECO:0000256" key="1">
    <source>
        <dbReference type="SAM" id="MobiDB-lite"/>
    </source>
</evidence>
<name>A0A9Q0AMJ1_9PEZI</name>
<feature type="compositionally biased region" description="Polar residues" evidence="1">
    <location>
        <begin position="57"/>
        <end position="71"/>
    </location>
</feature>
<reference evidence="2" key="1">
    <citation type="submission" date="2021-03" db="EMBL/GenBank/DDBJ databases">
        <title>Revisited historic fungal species revealed as producer of novel bioactive compounds through whole genome sequencing and comparative genomics.</title>
        <authorList>
            <person name="Vignolle G.A."/>
            <person name="Hochenegger N."/>
            <person name="Mach R.L."/>
            <person name="Mach-Aigner A.R."/>
            <person name="Javad Rahimi M."/>
            <person name="Salim K.A."/>
            <person name="Chan C.M."/>
            <person name="Lim L.B.L."/>
            <person name="Cai F."/>
            <person name="Druzhinina I.S."/>
            <person name="U'Ren J.M."/>
            <person name="Derntl C."/>
        </authorList>
    </citation>
    <scope>NUCLEOTIDE SEQUENCE</scope>
    <source>
        <strain evidence="2">TUCIM 5799</strain>
    </source>
</reference>
<evidence type="ECO:0000313" key="3">
    <source>
        <dbReference type="Proteomes" id="UP000829685"/>
    </source>
</evidence>
<comment type="caution">
    <text evidence="2">The sequence shown here is derived from an EMBL/GenBank/DDBJ whole genome shotgun (WGS) entry which is preliminary data.</text>
</comment>
<sequence>MFYRFYGGEVAVLIRLNGQEFTYESVPGILRSRLRTGAQRTFGPDNFDTVADRHQSPAEQSSITSESTASMRSPWDDAMNTMDDGSEEGSASPALSTSSFPSTSSYTTVQTPELPFPLEEIAPISDEWPTKGNSEVSDPIVYPSSLISHPEPKSMHELVAEVALRTGTTIAGRPSIVYPRPISIRTKTALITMANKCFAG</sequence>
<proteinExistence type="predicted"/>
<feature type="region of interest" description="Disordered" evidence="1">
    <location>
        <begin position="47"/>
        <end position="110"/>
    </location>
</feature>
<dbReference type="Proteomes" id="UP000829685">
    <property type="component" value="Unassembled WGS sequence"/>
</dbReference>
<gene>
    <name evidence="2" type="ORF">JX265_009491</name>
</gene>
<keyword evidence="3" id="KW-1185">Reference proteome</keyword>
<accession>A0A9Q0AMJ1</accession>
<dbReference type="AlphaFoldDB" id="A0A9Q0AMJ1"/>
<evidence type="ECO:0000313" key="2">
    <source>
        <dbReference type="EMBL" id="KAI1861524.1"/>
    </source>
</evidence>
<protein>
    <submittedName>
        <fullName evidence="2">Uncharacterized protein</fullName>
    </submittedName>
</protein>
<dbReference type="EMBL" id="JAFIMR010000029">
    <property type="protein sequence ID" value="KAI1861524.1"/>
    <property type="molecule type" value="Genomic_DNA"/>
</dbReference>